<comment type="caution">
    <text evidence="1">The sequence shown here is derived from an EMBL/GenBank/DDBJ whole genome shotgun (WGS) entry which is preliminary data.</text>
</comment>
<reference evidence="1 2" key="1">
    <citation type="journal article" date="2015" name="Nature">
        <title>rRNA introns, odd ribosomes, and small enigmatic genomes across a large radiation of phyla.</title>
        <authorList>
            <person name="Brown C.T."/>
            <person name="Hug L.A."/>
            <person name="Thomas B.C."/>
            <person name="Sharon I."/>
            <person name="Castelle C.J."/>
            <person name="Singh A."/>
            <person name="Wilkins M.J."/>
            <person name="Williams K.H."/>
            <person name="Banfield J.F."/>
        </authorList>
    </citation>
    <scope>NUCLEOTIDE SEQUENCE [LARGE SCALE GENOMIC DNA]</scope>
</reference>
<dbReference type="STRING" id="1618369.UV54_C0016G0012"/>
<name>A0A0G1C3G8_9BACT</name>
<evidence type="ECO:0000313" key="2">
    <source>
        <dbReference type="Proteomes" id="UP000034213"/>
    </source>
</evidence>
<sequence length="57" mass="6449">MNLKIVKKISLAFFPAFFLVISSVIVSRLTIFSLKKITCELDQYPCPLNFEPALVNS</sequence>
<protein>
    <submittedName>
        <fullName evidence="1">Uncharacterized protein</fullName>
    </submittedName>
</protein>
<gene>
    <name evidence="1" type="ORF">UV54_C0016G0012</name>
</gene>
<dbReference type="Proteomes" id="UP000034213">
    <property type="component" value="Unassembled WGS sequence"/>
</dbReference>
<accession>A0A0G1C3G8</accession>
<dbReference type="EMBL" id="LCEW01000016">
    <property type="protein sequence ID" value="KKS80097.1"/>
    <property type="molecule type" value="Genomic_DNA"/>
</dbReference>
<dbReference type="AlphaFoldDB" id="A0A0G1C3G8"/>
<evidence type="ECO:0000313" key="1">
    <source>
        <dbReference type="EMBL" id="KKS80097.1"/>
    </source>
</evidence>
<proteinExistence type="predicted"/>
<organism evidence="1 2">
    <name type="scientific">Candidatus Beckwithbacteria bacterium GW2011_GWA2_43_10</name>
    <dbReference type="NCBI Taxonomy" id="1618369"/>
    <lineage>
        <taxon>Bacteria</taxon>
        <taxon>Candidatus Beckwithiibacteriota</taxon>
    </lineage>
</organism>